<dbReference type="EMBL" id="JADEWZ010000007">
    <property type="protein sequence ID" value="MBE9115562.1"/>
    <property type="molecule type" value="Genomic_DNA"/>
</dbReference>
<dbReference type="PROSITE" id="PS50943">
    <property type="entry name" value="HTH_CROC1"/>
    <property type="match status" value="1"/>
</dbReference>
<dbReference type="InterPro" id="IPR001387">
    <property type="entry name" value="Cro/C1-type_HTH"/>
</dbReference>
<evidence type="ECO:0000313" key="2">
    <source>
        <dbReference type="EMBL" id="MBE9115562.1"/>
    </source>
</evidence>
<feature type="domain" description="HTH cro/C1-type" evidence="1">
    <location>
        <begin position="19"/>
        <end position="62"/>
    </location>
</feature>
<dbReference type="Gene3D" id="1.10.260.40">
    <property type="entry name" value="lambda repressor-like DNA-binding domains"/>
    <property type="match status" value="1"/>
</dbReference>
<dbReference type="RefSeq" id="WP_194028651.1">
    <property type="nucleotide sequence ID" value="NZ_JADEWZ010000007.1"/>
</dbReference>
<sequence length="63" mass="7052">MGKAGEALQQVLETDRIRQNQLAVIMETRHSNVGRWLRGQVDLTGNTIVEIVQALRKTLSNHG</sequence>
<proteinExistence type="predicted"/>
<evidence type="ECO:0000259" key="1">
    <source>
        <dbReference type="PROSITE" id="PS50943"/>
    </source>
</evidence>
<accession>A0A8J7IR68</accession>
<dbReference type="InterPro" id="IPR010982">
    <property type="entry name" value="Lambda_DNA-bd_dom_sf"/>
</dbReference>
<dbReference type="SUPFAM" id="SSF47413">
    <property type="entry name" value="lambda repressor-like DNA-binding domains"/>
    <property type="match status" value="1"/>
</dbReference>
<protein>
    <submittedName>
        <fullName evidence="2">Helix-turn-helix transcriptional regulator</fullName>
    </submittedName>
</protein>
<comment type="caution">
    <text evidence="2">The sequence shown here is derived from an EMBL/GenBank/DDBJ whole genome shotgun (WGS) entry which is preliminary data.</text>
</comment>
<dbReference type="Proteomes" id="UP000654482">
    <property type="component" value="Unassembled WGS sequence"/>
</dbReference>
<dbReference type="GO" id="GO:0003677">
    <property type="term" value="F:DNA binding"/>
    <property type="evidence" value="ECO:0007669"/>
    <property type="project" value="InterPro"/>
</dbReference>
<dbReference type="AlphaFoldDB" id="A0A8J7IR68"/>
<reference evidence="2" key="1">
    <citation type="submission" date="2020-10" db="EMBL/GenBank/DDBJ databases">
        <authorList>
            <person name="Castelo-Branco R."/>
            <person name="Eusebio N."/>
            <person name="Adriana R."/>
            <person name="Vieira A."/>
            <person name="Brugerolle De Fraissinette N."/>
            <person name="Rezende De Castro R."/>
            <person name="Schneider M.P."/>
            <person name="Vasconcelos V."/>
            <person name="Leao P.N."/>
        </authorList>
    </citation>
    <scope>NUCLEOTIDE SEQUENCE</scope>
    <source>
        <strain evidence="2">LEGE 07157</strain>
    </source>
</reference>
<gene>
    <name evidence="2" type="ORF">IQ249_06590</name>
</gene>
<organism evidence="2 3">
    <name type="scientific">Lusitaniella coriacea LEGE 07157</name>
    <dbReference type="NCBI Taxonomy" id="945747"/>
    <lineage>
        <taxon>Bacteria</taxon>
        <taxon>Bacillati</taxon>
        <taxon>Cyanobacteriota</taxon>
        <taxon>Cyanophyceae</taxon>
        <taxon>Spirulinales</taxon>
        <taxon>Lusitaniellaceae</taxon>
        <taxon>Lusitaniella</taxon>
    </lineage>
</organism>
<evidence type="ECO:0000313" key="3">
    <source>
        <dbReference type="Proteomes" id="UP000654482"/>
    </source>
</evidence>
<name>A0A8J7IR68_9CYAN</name>
<keyword evidence="3" id="KW-1185">Reference proteome</keyword>